<keyword evidence="2" id="KW-0812">Transmembrane</keyword>
<keyword evidence="2" id="KW-1133">Transmembrane helix</keyword>
<proteinExistence type="predicted"/>
<feature type="compositionally biased region" description="Low complexity" evidence="1">
    <location>
        <begin position="24"/>
        <end position="36"/>
    </location>
</feature>
<keyword evidence="2" id="KW-0472">Membrane</keyword>
<dbReference type="AlphaFoldDB" id="A0A7S1ZEN0"/>
<accession>A0A7S1ZEN0</accession>
<evidence type="ECO:0000256" key="2">
    <source>
        <dbReference type="SAM" id="Phobius"/>
    </source>
</evidence>
<organism evidence="3">
    <name type="scientific">Trieres chinensis</name>
    <name type="common">Marine centric diatom</name>
    <name type="synonym">Odontella sinensis</name>
    <dbReference type="NCBI Taxonomy" id="1514140"/>
    <lineage>
        <taxon>Eukaryota</taxon>
        <taxon>Sar</taxon>
        <taxon>Stramenopiles</taxon>
        <taxon>Ochrophyta</taxon>
        <taxon>Bacillariophyta</taxon>
        <taxon>Mediophyceae</taxon>
        <taxon>Biddulphiophycidae</taxon>
        <taxon>Eupodiscales</taxon>
        <taxon>Parodontellaceae</taxon>
        <taxon>Trieres</taxon>
    </lineage>
</organism>
<feature type="transmembrane region" description="Helical" evidence="2">
    <location>
        <begin position="122"/>
        <end position="144"/>
    </location>
</feature>
<reference evidence="3" key="1">
    <citation type="submission" date="2021-01" db="EMBL/GenBank/DDBJ databases">
        <authorList>
            <person name="Corre E."/>
            <person name="Pelletier E."/>
            <person name="Niang G."/>
            <person name="Scheremetjew M."/>
            <person name="Finn R."/>
            <person name="Kale V."/>
            <person name="Holt S."/>
            <person name="Cochrane G."/>
            <person name="Meng A."/>
            <person name="Brown T."/>
            <person name="Cohen L."/>
        </authorList>
    </citation>
    <scope>NUCLEOTIDE SEQUENCE</scope>
    <source>
        <strain evidence="3">Grunow 1884</strain>
    </source>
</reference>
<sequence length="145" mass="15396">MTISYQNESTFANTVDSVKSFVGSLRSQGNSSSSEGTVLPLEIISDPHGGGSDRSIKPDLELEASTGGAPTRSGVSEKRDSFIAEDLENPRTEEAVTENAGIFSVTREDRDTESRWETVRTVTTTIGGVCLVAAPVAGLGYYFLG</sequence>
<dbReference type="EMBL" id="HBGO01015603">
    <property type="protein sequence ID" value="CAD9336755.1"/>
    <property type="molecule type" value="Transcribed_RNA"/>
</dbReference>
<name>A0A7S1ZEN0_TRICV</name>
<feature type="region of interest" description="Disordered" evidence="1">
    <location>
        <begin position="24"/>
        <end position="58"/>
    </location>
</feature>
<gene>
    <name evidence="3" type="ORF">OSIN01602_LOCUS8805</name>
</gene>
<evidence type="ECO:0000313" key="3">
    <source>
        <dbReference type="EMBL" id="CAD9336755.1"/>
    </source>
</evidence>
<evidence type="ECO:0000256" key="1">
    <source>
        <dbReference type="SAM" id="MobiDB-lite"/>
    </source>
</evidence>
<protein>
    <submittedName>
        <fullName evidence="3">Uncharacterized protein</fullName>
    </submittedName>
</protein>